<comment type="caution">
    <text evidence="7">The sequence shown here is derived from an EMBL/GenBank/DDBJ whole genome shotgun (WGS) entry which is preliminary data.</text>
</comment>
<dbReference type="GO" id="GO:0005737">
    <property type="term" value="C:cytoplasm"/>
    <property type="evidence" value="ECO:0007669"/>
    <property type="project" value="TreeGrafter"/>
</dbReference>
<dbReference type="Proteomes" id="UP000324091">
    <property type="component" value="Chromosome 11"/>
</dbReference>
<dbReference type="GO" id="GO:0004674">
    <property type="term" value="F:protein serine/threonine kinase activity"/>
    <property type="evidence" value="ECO:0007669"/>
    <property type="project" value="UniProtKB-KW"/>
</dbReference>
<keyword evidence="1" id="KW-0723">Serine/threonine-protein kinase</keyword>
<dbReference type="EMBL" id="RHFK02000003">
    <property type="protein sequence ID" value="TWW78862.1"/>
    <property type="molecule type" value="Genomic_DNA"/>
</dbReference>
<evidence type="ECO:0000256" key="3">
    <source>
        <dbReference type="ARBA" id="ARBA00022741"/>
    </source>
</evidence>
<evidence type="ECO:0000313" key="8">
    <source>
        <dbReference type="Proteomes" id="UP000324091"/>
    </source>
</evidence>
<dbReference type="AlphaFoldDB" id="A0A5C6PGI1"/>
<accession>A0A5C6PGI1</accession>
<dbReference type="SUPFAM" id="SSF56112">
    <property type="entry name" value="Protein kinase-like (PK-like)"/>
    <property type="match status" value="1"/>
</dbReference>
<dbReference type="Gene3D" id="1.10.510.10">
    <property type="entry name" value="Transferase(Phosphotransferase) domain 1"/>
    <property type="match status" value="1"/>
</dbReference>
<protein>
    <submittedName>
        <fullName evidence="7">Homeodomain-interacting protein kinase 1</fullName>
    </submittedName>
</protein>
<dbReference type="Pfam" id="PF00069">
    <property type="entry name" value="Pkinase"/>
    <property type="match status" value="1"/>
</dbReference>
<dbReference type="Gene3D" id="3.30.200.20">
    <property type="entry name" value="Phosphorylase Kinase, domain 1"/>
    <property type="match status" value="1"/>
</dbReference>
<evidence type="ECO:0000256" key="2">
    <source>
        <dbReference type="ARBA" id="ARBA00022679"/>
    </source>
</evidence>
<dbReference type="GO" id="GO:0005634">
    <property type="term" value="C:nucleus"/>
    <property type="evidence" value="ECO:0007669"/>
    <property type="project" value="TreeGrafter"/>
</dbReference>
<reference evidence="7 8" key="1">
    <citation type="submission" date="2019-04" db="EMBL/GenBank/DDBJ databases">
        <title>Chromosome genome assembly for Takifugu flavidus.</title>
        <authorList>
            <person name="Xiao S."/>
        </authorList>
    </citation>
    <scope>NUCLEOTIDE SEQUENCE [LARGE SCALE GENOMIC DNA]</scope>
    <source>
        <strain evidence="7">HTHZ2018</strain>
        <tissue evidence="7">Muscle</tissue>
    </source>
</reference>
<keyword evidence="5" id="KW-0067">ATP-binding</keyword>
<feature type="domain" description="Protein kinase" evidence="6">
    <location>
        <begin position="20"/>
        <end position="340"/>
    </location>
</feature>
<keyword evidence="3" id="KW-0547">Nucleotide-binding</keyword>
<dbReference type="InterPro" id="IPR050494">
    <property type="entry name" value="Ser_Thr_dual-spec_kinase"/>
</dbReference>
<evidence type="ECO:0000313" key="7">
    <source>
        <dbReference type="EMBL" id="TWW78862.1"/>
    </source>
</evidence>
<evidence type="ECO:0000256" key="4">
    <source>
        <dbReference type="ARBA" id="ARBA00022777"/>
    </source>
</evidence>
<dbReference type="PROSITE" id="PS00108">
    <property type="entry name" value="PROTEIN_KINASE_ST"/>
    <property type="match status" value="1"/>
</dbReference>
<keyword evidence="8" id="KW-1185">Reference proteome</keyword>
<dbReference type="SMART" id="SM00220">
    <property type="entry name" value="S_TKc"/>
    <property type="match status" value="1"/>
</dbReference>
<dbReference type="PROSITE" id="PS50011">
    <property type="entry name" value="PROTEIN_KINASE_DOM"/>
    <property type="match status" value="1"/>
</dbReference>
<keyword evidence="7" id="KW-0238">DNA-binding</keyword>
<evidence type="ECO:0000259" key="6">
    <source>
        <dbReference type="PROSITE" id="PS50011"/>
    </source>
</evidence>
<evidence type="ECO:0000256" key="1">
    <source>
        <dbReference type="ARBA" id="ARBA00022527"/>
    </source>
</evidence>
<keyword evidence="2" id="KW-0808">Transferase</keyword>
<keyword evidence="7" id="KW-0371">Homeobox</keyword>
<dbReference type="InterPro" id="IPR008271">
    <property type="entry name" value="Ser/Thr_kinase_AS"/>
</dbReference>
<organism evidence="7 8">
    <name type="scientific">Takifugu flavidus</name>
    <name type="common">sansaifugu</name>
    <dbReference type="NCBI Taxonomy" id="433684"/>
    <lineage>
        <taxon>Eukaryota</taxon>
        <taxon>Metazoa</taxon>
        <taxon>Chordata</taxon>
        <taxon>Craniata</taxon>
        <taxon>Vertebrata</taxon>
        <taxon>Euteleostomi</taxon>
        <taxon>Actinopterygii</taxon>
        <taxon>Neopterygii</taxon>
        <taxon>Teleostei</taxon>
        <taxon>Neoteleostei</taxon>
        <taxon>Acanthomorphata</taxon>
        <taxon>Eupercaria</taxon>
        <taxon>Tetraodontiformes</taxon>
        <taxon>Tetradontoidea</taxon>
        <taxon>Tetraodontidae</taxon>
        <taxon>Takifugu</taxon>
    </lineage>
</organism>
<dbReference type="GO" id="GO:0005524">
    <property type="term" value="F:ATP binding"/>
    <property type="evidence" value="ECO:0007669"/>
    <property type="project" value="UniProtKB-KW"/>
</dbReference>
<name>A0A5C6PGI1_9TELE</name>
<dbReference type="GO" id="GO:0003677">
    <property type="term" value="F:DNA binding"/>
    <property type="evidence" value="ECO:0007669"/>
    <property type="project" value="UniProtKB-KW"/>
</dbReference>
<keyword evidence="4 7" id="KW-0418">Kinase</keyword>
<gene>
    <name evidence="7" type="ORF">D4764_11G0009830</name>
</gene>
<dbReference type="PANTHER" id="PTHR24058:SF17">
    <property type="entry name" value="HOMEODOMAIN INTERACTING PROTEIN KINASE, ISOFORM D"/>
    <property type="match status" value="1"/>
</dbReference>
<dbReference type="PANTHER" id="PTHR24058">
    <property type="entry name" value="DUAL SPECIFICITY PROTEIN KINASE"/>
    <property type="match status" value="1"/>
</dbReference>
<dbReference type="GO" id="GO:0004713">
    <property type="term" value="F:protein tyrosine kinase activity"/>
    <property type="evidence" value="ECO:0007669"/>
    <property type="project" value="TreeGrafter"/>
</dbReference>
<dbReference type="InterPro" id="IPR000719">
    <property type="entry name" value="Prot_kinase_dom"/>
</dbReference>
<evidence type="ECO:0000256" key="5">
    <source>
        <dbReference type="ARBA" id="ARBA00022840"/>
    </source>
</evidence>
<proteinExistence type="predicted"/>
<sequence length="357" mass="40632">MELSKRNNGLQTGRWLGSSHKIMQILGEGAYAVVMKCHNFRLNKSEAVKMYKQHNNIMGVAIMEIDILERLRCLYSYRCNIIRWDGYFFTQSSICLSFELLDIDLGRYVSGRSRTRCLTVAEVRPILHQVTTALFHLKSLGIIHCDVKPENILCVDRRQQPLQVKLADFGLARVAYNFNPAIPAQTLCYRAPEVLVGHNYNEAIDMWSLGATAAGLVLGSPLYLVKNEYDALRAIIKTQGQLSDQLLDQGSLTEYYFVKNANSSQKWTLQTREVHERQTGCRPVQKLITLNVLDDICDIMDIMYGKQRDHVLFVDLVKKMLHLDPKERVEPLQALLHGFFTEDTPSGPDPSTPLGKD</sequence>
<dbReference type="InterPro" id="IPR011009">
    <property type="entry name" value="Kinase-like_dom_sf"/>
</dbReference>